<dbReference type="InterPro" id="IPR003594">
    <property type="entry name" value="HATPase_dom"/>
</dbReference>
<dbReference type="InterPro" id="IPR036890">
    <property type="entry name" value="HATPase_C_sf"/>
</dbReference>
<dbReference type="SUPFAM" id="SSF55874">
    <property type="entry name" value="ATPase domain of HSP90 chaperone/DNA topoisomerase II/histidine kinase"/>
    <property type="match status" value="1"/>
</dbReference>
<evidence type="ECO:0000259" key="7">
    <source>
        <dbReference type="PROSITE" id="PS50113"/>
    </source>
</evidence>
<dbReference type="PROSITE" id="PS50112">
    <property type="entry name" value="PAS"/>
    <property type="match status" value="3"/>
</dbReference>
<evidence type="ECO:0000256" key="2">
    <source>
        <dbReference type="ARBA" id="ARBA00012438"/>
    </source>
</evidence>
<dbReference type="PROSITE" id="PS50113">
    <property type="entry name" value="PAC"/>
    <property type="match status" value="3"/>
</dbReference>
<dbReference type="NCBIfam" id="TIGR00229">
    <property type="entry name" value="sensory_box"/>
    <property type="match status" value="4"/>
</dbReference>
<evidence type="ECO:0000256" key="3">
    <source>
        <dbReference type="ARBA" id="ARBA00022553"/>
    </source>
</evidence>
<dbReference type="EC" id="2.7.13.3" evidence="2"/>
<dbReference type="InterPro" id="IPR001610">
    <property type="entry name" value="PAC"/>
</dbReference>
<accession>A0AAU8J9U0</accession>
<dbReference type="InterPro" id="IPR000014">
    <property type="entry name" value="PAS"/>
</dbReference>
<keyword evidence="5" id="KW-0418">Kinase</keyword>
<feature type="domain" description="PAC" evidence="7">
    <location>
        <begin position="273"/>
        <end position="325"/>
    </location>
</feature>
<organism evidence="8">
    <name type="scientific">Planktothricoides raciborskii GIHE-MW2</name>
    <dbReference type="NCBI Taxonomy" id="2792601"/>
    <lineage>
        <taxon>Bacteria</taxon>
        <taxon>Bacillati</taxon>
        <taxon>Cyanobacteriota</taxon>
        <taxon>Cyanophyceae</taxon>
        <taxon>Oscillatoriophycideae</taxon>
        <taxon>Oscillatoriales</taxon>
        <taxon>Oscillatoriaceae</taxon>
        <taxon>Planktothricoides</taxon>
    </lineage>
</organism>
<evidence type="ECO:0000256" key="4">
    <source>
        <dbReference type="ARBA" id="ARBA00022679"/>
    </source>
</evidence>
<gene>
    <name evidence="8" type="ORF">ABWT76_004206</name>
</gene>
<evidence type="ECO:0000256" key="5">
    <source>
        <dbReference type="ARBA" id="ARBA00022777"/>
    </source>
</evidence>
<evidence type="ECO:0000259" key="6">
    <source>
        <dbReference type="PROSITE" id="PS50112"/>
    </source>
</evidence>
<feature type="domain" description="PAS" evidence="6">
    <location>
        <begin position="593"/>
        <end position="645"/>
    </location>
</feature>
<dbReference type="InterPro" id="IPR013656">
    <property type="entry name" value="PAS_4"/>
</dbReference>
<dbReference type="SMART" id="SM00091">
    <property type="entry name" value="PAS"/>
    <property type="match status" value="4"/>
</dbReference>
<dbReference type="InterPro" id="IPR035965">
    <property type="entry name" value="PAS-like_dom_sf"/>
</dbReference>
<dbReference type="Gene3D" id="3.30.565.10">
    <property type="entry name" value="Histidine kinase-like ATPase, C-terminal domain"/>
    <property type="match status" value="1"/>
</dbReference>
<dbReference type="SUPFAM" id="SSF55785">
    <property type="entry name" value="PYP-like sensor domain (PAS domain)"/>
    <property type="match status" value="4"/>
</dbReference>
<comment type="catalytic activity">
    <reaction evidence="1">
        <text>ATP + protein L-histidine = ADP + protein N-phospho-L-histidine.</text>
        <dbReference type="EC" id="2.7.13.3"/>
    </reaction>
</comment>
<reference evidence="8" key="1">
    <citation type="submission" date="2024-07" db="EMBL/GenBank/DDBJ databases">
        <authorList>
            <person name="Kim Y.J."/>
            <person name="Jeong J.Y."/>
        </authorList>
    </citation>
    <scope>NUCLEOTIDE SEQUENCE</scope>
    <source>
        <strain evidence="8">GIHE-MW2</strain>
    </source>
</reference>
<name>A0AAU8J9U0_9CYAN</name>
<dbReference type="AlphaFoldDB" id="A0AAU8J9U0"/>
<keyword evidence="3" id="KW-0597">Phosphoprotein</keyword>
<dbReference type="SMART" id="SM00387">
    <property type="entry name" value="HATPase_c"/>
    <property type="match status" value="1"/>
</dbReference>
<dbReference type="Pfam" id="PF02518">
    <property type="entry name" value="HATPase_c"/>
    <property type="match status" value="1"/>
</dbReference>
<feature type="domain" description="PAC" evidence="7">
    <location>
        <begin position="400"/>
        <end position="452"/>
    </location>
</feature>
<dbReference type="Gene3D" id="3.30.450.20">
    <property type="entry name" value="PAS domain"/>
    <property type="match status" value="4"/>
</dbReference>
<dbReference type="InterPro" id="IPR011495">
    <property type="entry name" value="Sig_transdc_His_kin_sub2_dim/P"/>
</dbReference>
<dbReference type="Pfam" id="PF07568">
    <property type="entry name" value="HisKA_2"/>
    <property type="match status" value="1"/>
</dbReference>
<dbReference type="InterPro" id="IPR013655">
    <property type="entry name" value="PAS_fold_3"/>
</dbReference>
<protein>
    <recommendedName>
        <fullName evidence="2">histidine kinase</fullName>
        <ecNumber evidence="2">2.7.13.3</ecNumber>
    </recommendedName>
</protein>
<dbReference type="PANTHER" id="PTHR43304:SF1">
    <property type="entry name" value="PAC DOMAIN-CONTAINING PROTEIN"/>
    <property type="match status" value="1"/>
</dbReference>
<dbReference type="InterPro" id="IPR000700">
    <property type="entry name" value="PAS-assoc_C"/>
</dbReference>
<sequence length="906" mass="104243">MIKQQSEISAKKAIAQKLFSQISNLCFQLNLDGKIIGCYLENEADLPISPRDFLGLSISHLFPESIWQELLKEIFLMSQNQQLRILRYSLNRLHGFDPTPQNYEVRLIPGMGSELSEWVNLNTTEHPSALNTGGKDYVIAFISNITEQQQAIKKIQQNNQDLEKALSDRTYALRLANEQLWETIFELQKAQIALDIQAEQFNLSSYKDRVGLWDWDLKENIIYMDPILKSLLGYRDEEIGNNWDDWQAKIHPEDVDRLYGALSDYGLGETDQFEVEYRMFHKNGTIRWFLSRGSAIKRDKLLPDRLIGSNTDITDRKAIEEALSESDQRFRSIFNQAAIGIAQVSLNGQYLQVNQKLCEILGYSEEQLLGQSFLKFVYNEDVEKGKHQIKAMVRGEISTYSFEQRYLHRNRQVVWTNITVSIVRDVSGQPKYFIQVVQDISDRRKAEFALEYSESRYRAIVEDQTELVCRFFLDGTLIFVNDAYANYFHQSYNELIGTSYFSLLPDAELQLHQQSLAEITPENPIKTLEYSLNHPNGKVCWQQWNIRGFFSPEGDLLEFQGVGRDISDRVQAEAERDRFFSLSLDLLCIASFDGYFKRLNPAWTTTLGYSIEELLAKPFVEFSHPDDRAAKLAEFEKLKQGISSAYFENRYLCKDGSCKWIAWSTVPFPEEGLVYAVGRDITEQKKVAAQIQASLEEKEVLLKEIHHRVKNNLQIVCSLLELQSQFSRDAQMIAMFKESQARIRSMSLVHEILYQSNDLGNLNFSEYIREISLNLCISYGYSSKNLQIQSHPETIFINLDTAIQCGLILNELLTNAFKYAFIEKQSAKIKIELYLLDSGKMLLVVEDNGIGLPGSFNVENTQTLGWQVIRALARKLKGELTIVSEKGTKIILNFSKVQQRSAKSIS</sequence>
<proteinExistence type="predicted"/>
<dbReference type="RefSeq" id="WP_354634911.1">
    <property type="nucleotide sequence ID" value="NZ_CP159837.1"/>
</dbReference>
<feature type="domain" description="PAS" evidence="6">
    <location>
        <begin position="216"/>
        <end position="262"/>
    </location>
</feature>
<feature type="domain" description="PAC" evidence="7">
    <location>
        <begin position="526"/>
        <end position="578"/>
    </location>
</feature>
<feature type="domain" description="PAS" evidence="6">
    <location>
        <begin position="326"/>
        <end position="396"/>
    </location>
</feature>
<evidence type="ECO:0000256" key="1">
    <source>
        <dbReference type="ARBA" id="ARBA00000085"/>
    </source>
</evidence>
<dbReference type="GO" id="GO:0004673">
    <property type="term" value="F:protein histidine kinase activity"/>
    <property type="evidence" value="ECO:0007669"/>
    <property type="project" value="UniProtKB-EC"/>
</dbReference>
<dbReference type="EMBL" id="CP159837">
    <property type="protein sequence ID" value="XCM35517.1"/>
    <property type="molecule type" value="Genomic_DNA"/>
</dbReference>
<evidence type="ECO:0000313" key="8">
    <source>
        <dbReference type="EMBL" id="XCM35517.1"/>
    </source>
</evidence>
<dbReference type="Pfam" id="PF08447">
    <property type="entry name" value="PAS_3"/>
    <property type="match status" value="3"/>
</dbReference>
<dbReference type="CDD" id="cd00130">
    <property type="entry name" value="PAS"/>
    <property type="match status" value="4"/>
</dbReference>
<keyword evidence="4" id="KW-0808">Transferase</keyword>
<dbReference type="PANTHER" id="PTHR43304">
    <property type="entry name" value="PHYTOCHROME-LIKE PROTEIN CPH1"/>
    <property type="match status" value="1"/>
</dbReference>
<dbReference type="InterPro" id="IPR052162">
    <property type="entry name" value="Sensor_kinase/Photoreceptor"/>
</dbReference>
<dbReference type="Pfam" id="PF08448">
    <property type="entry name" value="PAS_4"/>
    <property type="match status" value="1"/>
</dbReference>
<dbReference type="SMART" id="SM00086">
    <property type="entry name" value="PAC"/>
    <property type="match status" value="5"/>
</dbReference>